<organism evidence="1 2">
    <name type="scientific">Yeosuana aromativorans</name>
    <dbReference type="NCBI Taxonomy" id="288019"/>
    <lineage>
        <taxon>Bacteria</taxon>
        <taxon>Pseudomonadati</taxon>
        <taxon>Bacteroidota</taxon>
        <taxon>Flavobacteriia</taxon>
        <taxon>Flavobacteriales</taxon>
        <taxon>Flavobacteriaceae</taxon>
        <taxon>Yeosuana</taxon>
    </lineage>
</organism>
<dbReference type="RefSeq" id="WP_229669549.1">
    <property type="nucleotide sequence ID" value="NZ_BMNR01000009.1"/>
</dbReference>
<accession>A0A8J3FIL9</accession>
<evidence type="ECO:0000313" key="2">
    <source>
        <dbReference type="Proteomes" id="UP000612329"/>
    </source>
</evidence>
<keyword evidence="2" id="KW-1185">Reference proteome</keyword>
<dbReference type="Pfam" id="PF05721">
    <property type="entry name" value="PhyH"/>
    <property type="match status" value="1"/>
</dbReference>
<dbReference type="InterPro" id="IPR008775">
    <property type="entry name" value="Phytyl_CoA_dOase-like"/>
</dbReference>
<dbReference type="Proteomes" id="UP000612329">
    <property type="component" value="Unassembled WGS sequence"/>
</dbReference>
<sequence length="78" mass="9123">MDDTFIDNDGLHYIPKPHKWSLLNKPLLAGDVEGLMPFLTEEQKAEFKPIPIELKKGYATFHHPITIHGIYEKWICYK</sequence>
<name>A0A8J3FIL9_9FLAO</name>
<gene>
    <name evidence="1" type="ORF">GCM10007962_30720</name>
</gene>
<dbReference type="EMBL" id="BMNR01000009">
    <property type="protein sequence ID" value="GGK34140.1"/>
    <property type="molecule type" value="Genomic_DNA"/>
</dbReference>
<protein>
    <submittedName>
        <fullName evidence="1">Uncharacterized protein</fullName>
    </submittedName>
</protein>
<dbReference type="GO" id="GO:0016706">
    <property type="term" value="F:2-oxoglutarate-dependent dioxygenase activity"/>
    <property type="evidence" value="ECO:0007669"/>
    <property type="project" value="UniProtKB-ARBA"/>
</dbReference>
<evidence type="ECO:0000313" key="1">
    <source>
        <dbReference type="EMBL" id="GGK34140.1"/>
    </source>
</evidence>
<proteinExistence type="predicted"/>
<dbReference type="Gene3D" id="2.60.120.620">
    <property type="entry name" value="q2cbj1_9rhob like domain"/>
    <property type="match status" value="1"/>
</dbReference>
<comment type="caution">
    <text evidence="1">The sequence shown here is derived from an EMBL/GenBank/DDBJ whole genome shotgun (WGS) entry which is preliminary data.</text>
</comment>
<reference evidence="1" key="2">
    <citation type="submission" date="2020-09" db="EMBL/GenBank/DDBJ databases">
        <authorList>
            <person name="Sun Q."/>
            <person name="Ohkuma M."/>
        </authorList>
    </citation>
    <scope>NUCLEOTIDE SEQUENCE</scope>
    <source>
        <strain evidence="1">JCM 12862</strain>
    </source>
</reference>
<reference evidence="1" key="1">
    <citation type="journal article" date="2014" name="Int. J. Syst. Evol. Microbiol.">
        <title>Complete genome sequence of Corynebacterium casei LMG S-19264T (=DSM 44701T), isolated from a smear-ripened cheese.</title>
        <authorList>
            <consortium name="US DOE Joint Genome Institute (JGI-PGF)"/>
            <person name="Walter F."/>
            <person name="Albersmeier A."/>
            <person name="Kalinowski J."/>
            <person name="Ruckert C."/>
        </authorList>
    </citation>
    <scope>NUCLEOTIDE SEQUENCE</scope>
    <source>
        <strain evidence="1">JCM 12862</strain>
    </source>
</reference>
<dbReference type="AlphaFoldDB" id="A0A8J3FIL9"/>
<dbReference type="SUPFAM" id="SSF51197">
    <property type="entry name" value="Clavaminate synthase-like"/>
    <property type="match status" value="1"/>
</dbReference>